<proteinExistence type="inferred from homology"/>
<dbReference type="EMBL" id="VWMK01000022">
    <property type="protein sequence ID" value="KAA3759544.1"/>
    <property type="molecule type" value="Genomic_DNA"/>
</dbReference>
<dbReference type="GeneID" id="93114940"/>
<sequence>MKYFIGHLSFRLLCLALTIACFSLPVFSQKSEKAVQDTIKNKTSNEKYLQTSAVSTIRYSDLDKASASNLENALTGKASGLTILRKTGDEPGNSLSDIYIRGIGTYGQFRSPLFLVDDVERDISQMDIEEIESISIFKDGAANTRYGQRGANGTVFVTTKRGIIGKPEISLTAQYGFQQPTRLPDFLPSREYVSLYNKALQNDGLPVPSDEKYNPGIYDGTQNPYLFPDVDWYSSFLKNSTPQQQYKVSVRGGTEQVKYFVLFSFLGKDGLYKYTDINSGFNTNVNYNRYNIRSNIDAAVTKSLDVSLDLAGRIEDKNMPNSTSSDIFNVLSTIAPNAMPITYEDGKIAGTSQYRQNPYGMISHTGYRKDRNKVLQVKAQAKQKLDIVTKGLGVRAMVAFDGVSGYGTGKTSNYATYELQRDNTYSVYGEDKQLSLAQEKLYDYYQYQLAFNAGFSYDRIFGKHEVYADARYYQSQLFVQGDNPAYARQGVDGKLTYCFDKRYVGEISFAYDGSDEYAPGHRFGFFPSIAGAWIISNESFFNTKAVNYLKLRASYGEAGNCKTGFDRYAYQSHWSGFDQSSGGYIFGSGFAWSDGAWEGRLPNPDLTWETTRNLNVGIDLELFSSLSVTVDAFWHKRSDIVSEKQNTSSWIIGAPFPYVNIGTVVNRGMEVSLMHQKRINKVGYFVQANVSLAKNKILAMDEVEGLKEYQRRTGKSVAQLWGLEALGFYMNEDDIKNSPISTFYKIRPGDLKYKNQNPDEDNHINSYDEIPIGKPTVPEVTMGLSLGVDYAGFDFSAVLSGVANRSVYLNNAAVWALQNNNKVTALAYGAWEKGVRESDATFPRLTTENNLNNYRSSSFWIKNGNFLRLSNVELGYQLPSSVLRKVNIKQLRLYVNGQNLLSIDKLGKYNLDPEVVDAGVTGYPMMRSFNIGINMKF</sequence>
<keyword evidence="4" id="KW-0675">Receptor</keyword>
<keyword evidence="1" id="KW-0813">Transport</keyword>
<dbReference type="NCBIfam" id="TIGR04056">
    <property type="entry name" value="OMP_RagA_SusC"/>
    <property type="match status" value="1"/>
</dbReference>
<dbReference type="AlphaFoldDB" id="A0A7J4XEA3"/>
<evidence type="ECO:0000259" key="3">
    <source>
        <dbReference type="Pfam" id="PF07715"/>
    </source>
</evidence>
<gene>
    <name evidence="4" type="ORF">F3F73_19115</name>
</gene>
<feature type="chain" id="PRO_5029446488" evidence="2">
    <location>
        <begin position="29"/>
        <end position="937"/>
    </location>
</feature>
<evidence type="ECO:0000256" key="2">
    <source>
        <dbReference type="SAM" id="SignalP"/>
    </source>
</evidence>
<name>A0A7J4XEA3_9BACE</name>
<keyword evidence="1" id="KW-0812">Transmembrane</keyword>
<dbReference type="Proteomes" id="UP000422221">
    <property type="component" value="Unassembled WGS sequence"/>
</dbReference>
<dbReference type="InterPro" id="IPR037066">
    <property type="entry name" value="Plug_dom_sf"/>
</dbReference>
<keyword evidence="1" id="KW-1134">Transmembrane beta strand</keyword>
<dbReference type="Gene3D" id="2.170.130.10">
    <property type="entry name" value="TonB-dependent receptor, plug domain"/>
    <property type="match status" value="1"/>
</dbReference>
<keyword evidence="1" id="KW-0998">Cell outer membrane</keyword>
<accession>A0A7J4XEA3</accession>
<dbReference type="PROSITE" id="PS52016">
    <property type="entry name" value="TONB_DEPENDENT_REC_3"/>
    <property type="match status" value="1"/>
</dbReference>
<dbReference type="InterPro" id="IPR023996">
    <property type="entry name" value="TonB-dep_OMP_SusC/RagA"/>
</dbReference>
<keyword evidence="1" id="KW-0472">Membrane</keyword>
<dbReference type="InterPro" id="IPR039426">
    <property type="entry name" value="TonB-dep_rcpt-like"/>
</dbReference>
<dbReference type="GO" id="GO:0009279">
    <property type="term" value="C:cell outer membrane"/>
    <property type="evidence" value="ECO:0007669"/>
    <property type="project" value="UniProtKB-SubCell"/>
</dbReference>
<evidence type="ECO:0000313" key="5">
    <source>
        <dbReference type="Proteomes" id="UP000422221"/>
    </source>
</evidence>
<dbReference type="SUPFAM" id="SSF56935">
    <property type="entry name" value="Porins"/>
    <property type="match status" value="1"/>
</dbReference>
<dbReference type="InterPro" id="IPR012910">
    <property type="entry name" value="Plug_dom"/>
</dbReference>
<evidence type="ECO:0000313" key="4">
    <source>
        <dbReference type="EMBL" id="KAA3759544.1"/>
    </source>
</evidence>
<dbReference type="RefSeq" id="WP_005928323.1">
    <property type="nucleotide sequence ID" value="NZ_CABKSE010000001.1"/>
</dbReference>
<feature type="domain" description="TonB-dependent receptor plug" evidence="3">
    <location>
        <begin position="50"/>
        <end position="154"/>
    </location>
</feature>
<dbReference type="Pfam" id="PF07715">
    <property type="entry name" value="Plug"/>
    <property type="match status" value="1"/>
</dbReference>
<organism evidence="4 5">
    <name type="scientific">Bacteroides salyersiae</name>
    <dbReference type="NCBI Taxonomy" id="291644"/>
    <lineage>
        <taxon>Bacteria</taxon>
        <taxon>Pseudomonadati</taxon>
        <taxon>Bacteroidota</taxon>
        <taxon>Bacteroidia</taxon>
        <taxon>Bacteroidales</taxon>
        <taxon>Bacteroidaceae</taxon>
        <taxon>Bacteroides</taxon>
    </lineage>
</organism>
<feature type="signal peptide" evidence="2">
    <location>
        <begin position="1"/>
        <end position="28"/>
    </location>
</feature>
<comment type="subcellular location">
    <subcellularLocation>
        <location evidence="1">Cell outer membrane</location>
        <topology evidence="1">Multi-pass membrane protein</topology>
    </subcellularLocation>
</comment>
<reference evidence="4 5" key="1">
    <citation type="journal article" date="2019" name="Nat. Med.">
        <title>A library of human gut bacterial isolates paired with longitudinal multiomics data enables mechanistic microbiome research.</title>
        <authorList>
            <person name="Poyet M."/>
            <person name="Groussin M."/>
            <person name="Gibbons S.M."/>
            <person name="Avila-Pacheco J."/>
            <person name="Jiang X."/>
            <person name="Kearney S.M."/>
            <person name="Perrotta A.R."/>
            <person name="Berdy B."/>
            <person name="Zhao S."/>
            <person name="Lieberman T.D."/>
            <person name="Swanson P.K."/>
            <person name="Smith M."/>
            <person name="Roesemann S."/>
            <person name="Alexander J.E."/>
            <person name="Rich S.A."/>
            <person name="Livny J."/>
            <person name="Vlamakis H."/>
            <person name="Clish C."/>
            <person name="Bullock K."/>
            <person name="Deik A."/>
            <person name="Scott J."/>
            <person name="Pierce K.A."/>
            <person name="Xavier R.J."/>
            <person name="Alm E.J."/>
        </authorList>
    </citation>
    <scope>NUCLEOTIDE SEQUENCE [LARGE SCALE GENOMIC DNA]</scope>
    <source>
        <strain evidence="4 5">BIOML-A10</strain>
    </source>
</reference>
<comment type="similarity">
    <text evidence="1">Belongs to the TonB-dependent receptor family.</text>
</comment>
<protein>
    <submittedName>
        <fullName evidence="4">TonB-dependent receptor</fullName>
    </submittedName>
</protein>
<keyword evidence="2" id="KW-0732">Signal</keyword>
<evidence type="ECO:0000256" key="1">
    <source>
        <dbReference type="PROSITE-ProRule" id="PRU01360"/>
    </source>
</evidence>
<comment type="caution">
    <text evidence="4">The sequence shown here is derived from an EMBL/GenBank/DDBJ whole genome shotgun (WGS) entry which is preliminary data.</text>
</comment>